<dbReference type="Proteomes" id="UP000799537">
    <property type="component" value="Unassembled WGS sequence"/>
</dbReference>
<evidence type="ECO:0000313" key="2">
    <source>
        <dbReference type="Proteomes" id="UP000799537"/>
    </source>
</evidence>
<accession>A0A6A6BX09</accession>
<dbReference type="EMBL" id="ML993656">
    <property type="protein sequence ID" value="KAF2158578.1"/>
    <property type="molecule type" value="Genomic_DNA"/>
</dbReference>
<protein>
    <submittedName>
        <fullName evidence="1">Uncharacterized protein</fullName>
    </submittedName>
</protein>
<keyword evidence="2" id="KW-1185">Reference proteome</keyword>
<proteinExistence type="predicted"/>
<evidence type="ECO:0000313" key="1">
    <source>
        <dbReference type="EMBL" id="KAF2158578.1"/>
    </source>
</evidence>
<dbReference type="GeneID" id="54563411"/>
<sequence>MVDVPNSCPNSKDIAVPIFGALNVKTPNVGPNTTTLDFSYAYATSTTMPEAMEQNIEQTMSLVLINQQNVPVVEPLQDVRIEGSQVDFSVGFPYQEYELNGLTIAAVVHGSGPFANASDVAMSTVFGPALIEIN</sequence>
<gene>
    <name evidence="1" type="ORF">M409DRAFT_30948</name>
</gene>
<dbReference type="RefSeq" id="XP_033659467.1">
    <property type="nucleotide sequence ID" value="XM_033810139.1"/>
</dbReference>
<dbReference type="AlphaFoldDB" id="A0A6A6BX09"/>
<dbReference type="OrthoDB" id="5293813at2759"/>
<reference evidence="1" key="1">
    <citation type="journal article" date="2020" name="Stud. Mycol.">
        <title>101 Dothideomycetes genomes: a test case for predicting lifestyles and emergence of pathogens.</title>
        <authorList>
            <person name="Haridas S."/>
            <person name="Albert R."/>
            <person name="Binder M."/>
            <person name="Bloem J."/>
            <person name="Labutti K."/>
            <person name="Salamov A."/>
            <person name="Andreopoulos B."/>
            <person name="Baker S."/>
            <person name="Barry K."/>
            <person name="Bills G."/>
            <person name="Bluhm B."/>
            <person name="Cannon C."/>
            <person name="Castanera R."/>
            <person name="Culley D."/>
            <person name="Daum C."/>
            <person name="Ezra D."/>
            <person name="Gonzalez J."/>
            <person name="Henrissat B."/>
            <person name="Kuo A."/>
            <person name="Liang C."/>
            <person name="Lipzen A."/>
            <person name="Lutzoni F."/>
            <person name="Magnuson J."/>
            <person name="Mondo S."/>
            <person name="Nolan M."/>
            <person name="Ohm R."/>
            <person name="Pangilinan J."/>
            <person name="Park H.-J."/>
            <person name="Ramirez L."/>
            <person name="Alfaro M."/>
            <person name="Sun H."/>
            <person name="Tritt A."/>
            <person name="Yoshinaga Y."/>
            <person name="Zwiers L.-H."/>
            <person name="Turgeon B."/>
            <person name="Goodwin S."/>
            <person name="Spatafora J."/>
            <person name="Crous P."/>
            <person name="Grigoriev I."/>
        </authorList>
    </citation>
    <scope>NUCLEOTIDE SEQUENCE</scope>
    <source>
        <strain evidence="1">ATCC 36951</strain>
    </source>
</reference>
<name>A0A6A6BX09_ZASCE</name>
<organism evidence="1 2">
    <name type="scientific">Zasmidium cellare ATCC 36951</name>
    <dbReference type="NCBI Taxonomy" id="1080233"/>
    <lineage>
        <taxon>Eukaryota</taxon>
        <taxon>Fungi</taxon>
        <taxon>Dikarya</taxon>
        <taxon>Ascomycota</taxon>
        <taxon>Pezizomycotina</taxon>
        <taxon>Dothideomycetes</taxon>
        <taxon>Dothideomycetidae</taxon>
        <taxon>Mycosphaerellales</taxon>
        <taxon>Mycosphaerellaceae</taxon>
        <taxon>Zasmidium</taxon>
    </lineage>
</organism>